<comment type="subcellular location">
    <subcellularLocation>
        <location evidence="1">Cell inner membrane</location>
    </subcellularLocation>
</comment>
<keyword evidence="1" id="KW-0813">Transport</keyword>
<dbReference type="EMBL" id="CP098401">
    <property type="protein sequence ID" value="URW74576.1"/>
    <property type="molecule type" value="Genomic_DNA"/>
</dbReference>
<dbReference type="InterPro" id="IPR005628">
    <property type="entry name" value="GspK"/>
</dbReference>
<dbReference type="Pfam" id="PF03934">
    <property type="entry name" value="T2SSK"/>
    <property type="match status" value="1"/>
</dbReference>
<evidence type="ECO:0000256" key="2">
    <source>
        <dbReference type="SAM" id="Phobius"/>
    </source>
</evidence>
<evidence type="ECO:0000259" key="3">
    <source>
        <dbReference type="Pfam" id="PF03934"/>
    </source>
</evidence>
<protein>
    <recommendedName>
        <fullName evidence="1">Type II secretion system protein K</fullName>
    </recommendedName>
</protein>
<evidence type="ECO:0000313" key="5">
    <source>
        <dbReference type="Proteomes" id="UP001055580"/>
    </source>
</evidence>
<sequence>MKPARNDEAGMILVNVLMFVAIAAGLVLLMIEREEMALDRSLRVREAAVAAAAVRGGEVSAIVALRRDQLVAPDTDSPSEPWGALAENKAPIAGGTFDLAISDAEGKFNVNSLRSGAAMASIMFDRLAEVAGIDHDTALKAVELVRAHGPFTDLRPLRFAGFDPATVARLEQLVTALPGETAINLNTASPEVLAVLFRDPVIADRLVQVRARQGFLTTKDLDDQNVTQPPGTSFRSNTFWVRTRATVGDTVQQGATLIQRSLDEQGVRRTVPVERWLGAAVPPDAPAFGQGDGAVAARAG</sequence>
<keyword evidence="1" id="KW-1003">Cell membrane</keyword>
<keyword evidence="2" id="KW-0812">Transmembrane</keyword>
<feature type="transmembrane region" description="Helical" evidence="2">
    <location>
        <begin position="12"/>
        <end position="31"/>
    </location>
</feature>
<keyword evidence="1" id="KW-0997">Cell inner membrane</keyword>
<accession>A0ABY4TQB0</accession>
<gene>
    <name evidence="4" type="ORF">M9980_08290</name>
</gene>
<evidence type="ECO:0000313" key="4">
    <source>
        <dbReference type="EMBL" id="URW74576.1"/>
    </source>
</evidence>
<dbReference type="PANTHER" id="PTHR38831:SF1">
    <property type="entry name" value="TYPE II SECRETION SYSTEM PROTEIN K-RELATED"/>
    <property type="match status" value="1"/>
</dbReference>
<dbReference type="InterPro" id="IPR049179">
    <property type="entry name" value="T2SSK_SAM-like_2nd"/>
</dbReference>
<feature type="domain" description="T2SS protein K second SAM-like" evidence="3">
    <location>
        <begin position="183"/>
        <end position="224"/>
    </location>
</feature>
<keyword evidence="2" id="KW-1133">Transmembrane helix</keyword>
<keyword evidence="1 2" id="KW-0472">Membrane</keyword>
<proteinExistence type="inferred from homology"/>
<dbReference type="SUPFAM" id="SSF158544">
    <property type="entry name" value="GspK insert domain-like"/>
    <property type="match status" value="1"/>
</dbReference>
<dbReference type="PIRSF" id="PIRSF002786">
    <property type="entry name" value="XcpX"/>
    <property type="match status" value="1"/>
</dbReference>
<evidence type="ECO:0000256" key="1">
    <source>
        <dbReference type="PIRNR" id="PIRNR002786"/>
    </source>
</evidence>
<name>A0ABY4TQB0_9SPHN</name>
<dbReference type="InterPro" id="IPR038072">
    <property type="entry name" value="GspK_central_sf"/>
</dbReference>
<dbReference type="RefSeq" id="WP_250749133.1">
    <property type="nucleotide sequence ID" value="NZ_CP098401.1"/>
</dbReference>
<keyword evidence="5" id="KW-1185">Reference proteome</keyword>
<dbReference type="Proteomes" id="UP001055580">
    <property type="component" value="Chromosome"/>
</dbReference>
<organism evidence="4 5">
    <name type="scientific">Sphingomonas donggukensis</name>
    <dbReference type="NCBI Taxonomy" id="2949093"/>
    <lineage>
        <taxon>Bacteria</taxon>
        <taxon>Pseudomonadati</taxon>
        <taxon>Pseudomonadota</taxon>
        <taxon>Alphaproteobacteria</taxon>
        <taxon>Sphingomonadales</taxon>
        <taxon>Sphingomonadaceae</taxon>
        <taxon>Sphingomonas</taxon>
    </lineage>
</organism>
<dbReference type="Gene3D" id="3.30.1300.30">
    <property type="entry name" value="GSPII I/J protein-like"/>
    <property type="match status" value="1"/>
</dbReference>
<reference evidence="4" key="1">
    <citation type="submission" date="2022-05" db="EMBL/GenBank/DDBJ databases">
        <title>Sphingomonas sp. strain RMG20 Genome sequencing and assembly.</title>
        <authorList>
            <person name="Kim I."/>
        </authorList>
    </citation>
    <scope>NUCLEOTIDE SEQUENCE</scope>
    <source>
        <strain evidence="4">RMG20</strain>
    </source>
</reference>
<comment type="similarity">
    <text evidence="1">Belongs to the GSP K family.</text>
</comment>
<dbReference type="PANTHER" id="PTHR38831">
    <property type="entry name" value="TYPE II SECRETION SYSTEM PROTEIN K"/>
    <property type="match status" value="1"/>
</dbReference>